<feature type="domain" description="DAGKc" evidence="1">
    <location>
        <begin position="9"/>
        <end position="122"/>
    </location>
</feature>
<evidence type="ECO:0000259" key="1">
    <source>
        <dbReference type="Pfam" id="PF00781"/>
    </source>
</evidence>
<dbReference type="InterPro" id="IPR039065">
    <property type="entry name" value="AcoX-like"/>
</dbReference>
<reference evidence="2" key="1">
    <citation type="submission" date="2015-07" db="EMBL/GenBank/DDBJ databases">
        <title>Draft Genome Sequences of Anaerolinea thermolimosa IMO-1, Bellilinea caldifistulae GOMI-1, Leptolinea tardivitalis YMTK-2, Levilinea saccharolytica KIBI-1,Longilinea arvoryzae KOME-1, Previously Described as Members of the Anaerolineaceae (Chloroflexi).</title>
        <authorList>
            <person name="Sekiguchi Y."/>
            <person name="Ohashi A."/>
            <person name="Matsuura N."/>
            <person name="Tourlousse M.D."/>
        </authorList>
    </citation>
    <scope>NUCLEOTIDE SEQUENCE [LARGE SCALE GENOMIC DNA]</scope>
    <source>
        <strain evidence="2">KOME-1</strain>
    </source>
</reference>
<dbReference type="EMBL" id="DF967972">
    <property type="protein sequence ID" value="GAP12394.1"/>
    <property type="molecule type" value="Genomic_DNA"/>
</dbReference>
<organism evidence="2">
    <name type="scientific">Longilinea arvoryzae</name>
    <dbReference type="NCBI Taxonomy" id="360412"/>
    <lineage>
        <taxon>Bacteria</taxon>
        <taxon>Bacillati</taxon>
        <taxon>Chloroflexota</taxon>
        <taxon>Anaerolineae</taxon>
        <taxon>Anaerolineales</taxon>
        <taxon>Anaerolineaceae</taxon>
        <taxon>Longilinea</taxon>
    </lineage>
</organism>
<dbReference type="InterPro" id="IPR017438">
    <property type="entry name" value="ATP-NAD_kinase_N"/>
</dbReference>
<dbReference type="Gene3D" id="3.40.50.10330">
    <property type="entry name" value="Probable inorganic polyphosphate/atp-NAD kinase, domain 1"/>
    <property type="match status" value="1"/>
</dbReference>
<accession>A0A0S7BG14</accession>
<dbReference type="AlphaFoldDB" id="A0A0S7BG14"/>
<dbReference type="RefSeq" id="WP_075071826.1">
    <property type="nucleotide sequence ID" value="NZ_DF967972.1"/>
</dbReference>
<gene>
    <name evidence="2" type="ORF">LARV_00129</name>
</gene>
<dbReference type="SUPFAM" id="SSF111331">
    <property type="entry name" value="NAD kinase/diacylglycerol kinase-like"/>
    <property type="match status" value="1"/>
</dbReference>
<proteinExistence type="predicted"/>
<dbReference type="STRING" id="360412.LARV_00129"/>
<dbReference type="GO" id="GO:0016301">
    <property type="term" value="F:kinase activity"/>
    <property type="evidence" value="ECO:0007669"/>
    <property type="project" value="InterPro"/>
</dbReference>
<sequence length="335" mass="34565">MSRFESVGLIINPRAGQGFAVSARVARAALEELQPTLLYTGPAELGASALDGMAFPRVTVLPAPDQPGRAQTQALAMQLAQLPLSILVVVGGDGTLADVAGVLIGQACDIPLLGIGIGSTNAGNLITCRAAEIEQLKCDRLCAEPLRALLAYADNELLGIGFNDCVLGYTVVGTLNNVVQDLDAAAKMAGSNQPGTPRSIGTNQTLVQRLSPDGSRTIASGRKIASVVIGFAEPAFFAKAITGGVCLAALVQAPAGCLTADVPLVQIGLDRQAVLALPPIVSSYATFDENQRIRVSGVRKGTAVCVDGNPMKILQPGDDIEFGVDVDAVRSLRLA</sequence>
<dbReference type="Proteomes" id="UP000055060">
    <property type="component" value="Unassembled WGS sequence"/>
</dbReference>
<dbReference type="InterPro" id="IPR016064">
    <property type="entry name" value="NAD/diacylglycerol_kinase_sf"/>
</dbReference>
<name>A0A0S7BG14_9CHLR</name>
<evidence type="ECO:0000313" key="3">
    <source>
        <dbReference type="Proteomes" id="UP000055060"/>
    </source>
</evidence>
<dbReference type="PANTHER" id="PTHR40697">
    <property type="entry name" value="ACETOIN CATABOLISM PROTEIN X"/>
    <property type="match status" value="1"/>
</dbReference>
<dbReference type="PANTHER" id="PTHR40697:SF2">
    <property type="entry name" value="ATP-NAD KINASE-RELATED"/>
    <property type="match status" value="1"/>
</dbReference>
<dbReference type="InterPro" id="IPR001206">
    <property type="entry name" value="Diacylglycerol_kinase_cat_dom"/>
</dbReference>
<dbReference type="Pfam" id="PF00781">
    <property type="entry name" value="DAGK_cat"/>
    <property type="match status" value="1"/>
</dbReference>
<evidence type="ECO:0000313" key="2">
    <source>
        <dbReference type="EMBL" id="GAP12394.1"/>
    </source>
</evidence>
<keyword evidence="3" id="KW-1185">Reference proteome</keyword>
<protein>
    <submittedName>
        <fullName evidence="2">Uncharacterized conserved protein</fullName>
    </submittedName>
</protein>